<dbReference type="OrthoDB" id="5988661at2"/>
<evidence type="ECO:0000313" key="3">
    <source>
        <dbReference type="Proteomes" id="UP000307749"/>
    </source>
</evidence>
<dbReference type="EMBL" id="MWQO01000016">
    <property type="protein sequence ID" value="THD11112.1"/>
    <property type="molecule type" value="Genomic_DNA"/>
</dbReference>
<feature type="signal peptide" evidence="1">
    <location>
        <begin position="1"/>
        <end position="25"/>
    </location>
</feature>
<dbReference type="Proteomes" id="UP000307749">
    <property type="component" value="Unassembled WGS sequence"/>
</dbReference>
<organism evidence="2 3">
    <name type="scientific">Metallibacterium scheffleri</name>
    <dbReference type="NCBI Taxonomy" id="993689"/>
    <lineage>
        <taxon>Bacteria</taxon>
        <taxon>Pseudomonadati</taxon>
        <taxon>Pseudomonadota</taxon>
        <taxon>Gammaproteobacteria</taxon>
        <taxon>Lysobacterales</taxon>
        <taxon>Rhodanobacteraceae</taxon>
        <taxon>Metallibacterium</taxon>
    </lineage>
</organism>
<dbReference type="RefSeq" id="WP_081126530.1">
    <property type="nucleotide sequence ID" value="NZ_LDOS01000001.1"/>
</dbReference>
<proteinExistence type="predicted"/>
<evidence type="ECO:0000256" key="1">
    <source>
        <dbReference type="SAM" id="SignalP"/>
    </source>
</evidence>
<name>A0A4S3KQ25_9GAMM</name>
<comment type="caution">
    <text evidence="2">The sequence shown here is derived from an EMBL/GenBank/DDBJ whole genome shotgun (WGS) entry which is preliminary data.</text>
</comment>
<accession>A0A4S3KQ25</accession>
<keyword evidence="1" id="KW-0732">Signal</keyword>
<keyword evidence="3" id="KW-1185">Reference proteome</keyword>
<gene>
    <name evidence="2" type="ORF">B1806_05170</name>
</gene>
<reference evidence="2 3" key="1">
    <citation type="submission" date="2017-02" db="EMBL/GenBank/DDBJ databases">
        <title>Whole genome sequencing of Metallibacterium scheffleri DSM 24874 (T).</title>
        <authorList>
            <person name="Kumar S."/>
            <person name="Patil P."/>
            <person name="Patil P.B."/>
        </authorList>
    </citation>
    <scope>NUCLEOTIDE SEQUENCE [LARGE SCALE GENOMIC DNA]</scope>
    <source>
        <strain evidence="2 3">DSM 24874</strain>
    </source>
</reference>
<protein>
    <submittedName>
        <fullName evidence="2">Uncharacterized protein</fullName>
    </submittedName>
</protein>
<sequence>MKNTLLPSLLLSAIALSAAPLQAQAAVAREAAPFRWSCQPSGPPTVAAIREHFGIANAGQAYQWRGIAHHYLQRECRRAERLAREQGEARRVEPLVATELHAG</sequence>
<evidence type="ECO:0000313" key="2">
    <source>
        <dbReference type="EMBL" id="THD11112.1"/>
    </source>
</evidence>
<dbReference type="AlphaFoldDB" id="A0A4S3KQ25"/>
<feature type="chain" id="PRO_5020194778" evidence="1">
    <location>
        <begin position="26"/>
        <end position="103"/>
    </location>
</feature>